<dbReference type="AlphaFoldDB" id="A0A0K2UMC6"/>
<reference evidence="2" key="1">
    <citation type="submission" date="2014-05" db="EMBL/GenBank/DDBJ databases">
        <authorList>
            <person name="Chronopoulou M."/>
        </authorList>
    </citation>
    <scope>NUCLEOTIDE SEQUENCE</scope>
    <source>
        <tissue evidence="2">Whole organism</tissue>
    </source>
</reference>
<feature type="transmembrane region" description="Helical" evidence="1">
    <location>
        <begin position="6"/>
        <end position="24"/>
    </location>
</feature>
<name>A0A0K2UMC6_LEPSM</name>
<feature type="transmembrane region" description="Helical" evidence="1">
    <location>
        <begin position="45"/>
        <end position="62"/>
    </location>
</feature>
<accession>A0A0K2UMC6</accession>
<evidence type="ECO:0000256" key="1">
    <source>
        <dbReference type="SAM" id="Phobius"/>
    </source>
</evidence>
<keyword evidence="1" id="KW-0472">Membrane</keyword>
<keyword evidence="1" id="KW-0812">Transmembrane</keyword>
<protein>
    <submittedName>
        <fullName evidence="2">Uncharacterized protein</fullName>
    </submittedName>
</protein>
<proteinExistence type="predicted"/>
<evidence type="ECO:0000313" key="2">
    <source>
        <dbReference type="EMBL" id="CDW39205.1"/>
    </source>
</evidence>
<dbReference type="EMBL" id="HACA01021844">
    <property type="protein sequence ID" value="CDW39205.1"/>
    <property type="molecule type" value="Transcribed_RNA"/>
</dbReference>
<keyword evidence="1" id="KW-1133">Transmembrane helix</keyword>
<sequence>MLQVKYYILGYALLLYGFVSSESLKREGPSREERAIGFTDLGRSVVSGVLLGTLGLFAYGAISSQSTSRSSKPLAKLPHHKPYFLPSVKEGEDI</sequence>
<organism evidence="2">
    <name type="scientific">Lepeophtheirus salmonis</name>
    <name type="common">Salmon louse</name>
    <name type="synonym">Caligus salmonis</name>
    <dbReference type="NCBI Taxonomy" id="72036"/>
    <lineage>
        <taxon>Eukaryota</taxon>
        <taxon>Metazoa</taxon>
        <taxon>Ecdysozoa</taxon>
        <taxon>Arthropoda</taxon>
        <taxon>Crustacea</taxon>
        <taxon>Multicrustacea</taxon>
        <taxon>Hexanauplia</taxon>
        <taxon>Copepoda</taxon>
        <taxon>Siphonostomatoida</taxon>
        <taxon>Caligidae</taxon>
        <taxon>Lepeophtheirus</taxon>
    </lineage>
</organism>